<dbReference type="AlphaFoldDB" id="A0A0J6Y8B3"/>
<sequence>MPPNSAALQTDLQPSSSQCRDLGQPKKFSTMVWMGRESIEGSRVLCTVTGRAFWSSLALAPTDARIGQAFSLLWRLGESNHARRPITAARTLPHLESTASVALP</sequence>
<proteinExistence type="predicted"/>
<evidence type="ECO:0000256" key="1">
    <source>
        <dbReference type="SAM" id="MobiDB-lite"/>
    </source>
</evidence>
<reference evidence="3" key="1">
    <citation type="journal article" date="2010" name="Genome Res.">
        <title>Population genomic sequencing of Coccidioides fungi reveals recent hybridization and transposon control.</title>
        <authorList>
            <person name="Neafsey D.E."/>
            <person name="Barker B.M."/>
            <person name="Sharpton T.J."/>
            <person name="Stajich J.E."/>
            <person name="Park D.J."/>
            <person name="Whiston E."/>
            <person name="Hung C.-Y."/>
            <person name="McMahan C."/>
            <person name="White J."/>
            <person name="Sykes S."/>
            <person name="Heiman D."/>
            <person name="Young S."/>
            <person name="Zeng Q."/>
            <person name="Abouelleil A."/>
            <person name="Aftuck L."/>
            <person name="Bessette D."/>
            <person name="Brown A."/>
            <person name="FitzGerald M."/>
            <person name="Lui A."/>
            <person name="Macdonald J.P."/>
            <person name="Priest M."/>
            <person name="Orbach M.J."/>
            <person name="Galgiani J.N."/>
            <person name="Kirkland T.N."/>
            <person name="Cole G.T."/>
            <person name="Birren B.W."/>
            <person name="Henn M.R."/>
            <person name="Taylor J.W."/>
            <person name="Rounsley S.D."/>
        </authorList>
    </citation>
    <scope>NUCLEOTIDE SEQUENCE [LARGE SCALE GENOMIC DNA]</scope>
    <source>
        <strain evidence="3">RMSCC 2394</strain>
    </source>
</reference>
<accession>A0A0J6Y8B3</accession>
<dbReference type="EMBL" id="DS028094">
    <property type="protein sequence ID" value="KMP02958.1"/>
    <property type="molecule type" value="Genomic_DNA"/>
</dbReference>
<feature type="region of interest" description="Disordered" evidence="1">
    <location>
        <begin position="1"/>
        <end position="23"/>
    </location>
</feature>
<evidence type="ECO:0000313" key="3">
    <source>
        <dbReference type="Proteomes" id="UP000054565"/>
    </source>
</evidence>
<name>A0A0J6Y8B3_COCIT</name>
<protein>
    <submittedName>
        <fullName evidence="2">Uncharacterized protein</fullName>
    </submittedName>
</protein>
<organism evidence="2 3">
    <name type="scientific">Coccidioides immitis RMSCC 2394</name>
    <dbReference type="NCBI Taxonomy" id="404692"/>
    <lineage>
        <taxon>Eukaryota</taxon>
        <taxon>Fungi</taxon>
        <taxon>Dikarya</taxon>
        <taxon>Ascomycota</taxon>
        <taxon>Pezizomycotina</taxon>
        <taxon>Eurotiomycetes</taxon>
        <taxon>Eurotiomycetidae</taxon>
        <taxon>Onygenales</taxon>
        <taxon>Onygenaceae</taxon>
        <taxon>Coccidioides</taxon>
    </lineage>
</organism>
<dbReference type="Proteomes" id="UP000054565">
    <property type="component" value="Unassembled WGS sequence"/>
</dbReference>
<gene>
    <name evidence="2" type="ORF">CIRG_02650</name>
</gene>
<feature type="compositionally biased region" description="Polar residues" evidence="1">
    <location>
        <begin position="1"/>
        <end position="19"/>
    </location>
</feature>
<evidence type="ECO:0000313" key="2">
    <source>
        <dbReference type="EMBL" id="KMP02958.1"/>
    </source>
</evidence>